<keyword evidence="1" id="KW-0805">Transcription regulation</keyword>
<dbReference type="InterPro" id="IPR013324">
    <property type="entry name" value="RNA_pol_sigma_r3/r4-like"/>
</dbReference>
<dbReference type="PANTHER" id="PTHR43133:SF8">
    <property type="entry name" value="RNA POLYMERASE SIGMA FACTOR HI_1459-RELATED"/>
    <property type="match status" value="1"/>
</dbReference>
<evidence type="ECO:0000259" key="6">
    <source>
        <dbReference type="Pfam" id="PF12645"/>
    </source>
</evidence>
<evidence type="ECO:0000256" key="1">
    <source>
        <dbReference type="ARBA" id="ARBA00023015"/>
    </source>
</evidence>
<sequence>MEPNSREFYKQCAFQKFCNTVLHNEACDTHRELRRHKAKEVTFSDMTLDEARQLHTFDEYFKREAAETVFEKAGKKITPKLLLEAIRTLPEEKRKAILLYYFEGMNDTEIAELFNTSRSTIQYRRTSSFEKLRKYLEENALVPYPVIVAATKGDPDAMKIVLQHFSGYIARLSMRKLYDERGNVYFGVDHDIRERLQAKLMMAVLTFKAEE</sequence>
<evidence type="ECO:0000313" key="7">
    <source>
        <dbReference type="EMBL" id="VYT25220.1"/>
    </source>
</evidence>
<dbReference type="InterPro" id="IPR024760">
    <property type="entry name" value="HTH_dom_conjug_TS-like"/>
</dbReference>
<dbReference type="InterPro" id="IPR036388">
    <property type="entry name" value="WH-like_DNA-bd_sf"/>
</dbReference>
<organism evidence="7">
    <name type="scientific">Anaerostipes caccae</name>
    <dbReference type="NCBI Taxonomy" id="105841"/>
    <lineage>
        <taxon>Bacteria</taxon>
        <taxon>Bacillati</taxon>
        <taxon>Bacillota</taxon>
        <taxon>Clostridia</taxon>
        <taxon>Lachnospirales</taxon>
        <taxon>Lachnospiraceae</taxon>
        <taxon>Anaerostipes</taxon>
    </lineage>
</organism>
<gene>
    <name evidence="7" type="ORF">ACLFYP115_02278</name>
</gene>
<dbReference type="GO" id="GO:0006352">
    <property type="term" value="P:DNA-templated transcription initiation"/>
    <property type="evidence" value="ECO:0007669"/>
    <property type="project" value="InterPro"/>
</dbReference>
<name>A0A6N2V5E7_9FIRM</name>
<feature type="domain" description="Helix-turn-helix conjugative transposon-like" evidence="6">
    <location>
        <begin position="144"/>
        <end position="208"/>
    </location>
</feature>
<dbReference type="InterPro" id="IPR014284">
    <property type="entry name" value="RNA_pol_sigma-70_dom"/>
</dbReference>
<feature type="domain" description="RNA polymerase sigma factor 70 region 4 type 2" evidence="5">
    <location>
        <begin position="81"/>
        <end position="125"/>
    </location>
</feature>
<dbReference type="PANTHER" id="PTHR43133">
    <property type="entry name" value="RNA POLYMERASE ECF-TYPE SIGMA FACTO"/>
    <property type="match status" value="1"/>
</dbReference>
<dbReference type="EMBL" id="CACRSQ010000007">
    <property type="protein sequence ID" value="VYT25220.1"/>
    <property type="molecule type" value="Genomic_DNA"/>
</dbReference>
<proteinExistence type="predicted"/>
<dbReference type="SUPFAM" id="SSF88659">
    <property type="entry name" value="Sigma3 and sigma4 domains of RNA polymerase sigma factors"/>
    <property type="match status" value="1"/>
</dbReference>
<evidence type="ECO:0000259" key="5">
    <source>
        <dbReference type="Pfam" id="PF08281"/>
    </source>
</evidence>
<evidence type="ECO:0000256" key="2">
    <source>
        <dbReference type="ARBA" id="ARBA00023082"/>
    </source>
</evidence>
<evidence type="ECO:0000256" key="4">
    <source>
        <dbReference type="ARBA" id="ARBA00023163"/>
    </source>
</evidence>
<dbReference type="InterPro" id="IPR039425">
    <property type="entry name" value="RNA_pol_sigma-70-like"/>
</dbReference>
<keyword evidence="4" id="KW-0804">Transcription</keyword>
<dbReference type="InterPro" id="IPR013249">
    <property type="entry name" value="RNA_pol_sigma70_r4_t2"/>
</dbReference>
<keyword evidence="2" id="KW-0731">Sigma factor</keyword>
<dbReference type="CDD" id="cd06171">
    <property type="entry name" value="Sigma70_r4"/>
    <property type="match status" value="1"/>
</dbReference>
<accession>A0A6N2V5E7</accession>
<keyword evidence="3" id="KW-0238">DNA-binding</keyword>
<dbReference type="NCBIfam" id="TIGR02937">
    <property type="entry name" value="sigma70-ECF"/>
    <property type="match status" value="1"/>
</dbReference>
<dbReference type="Gene3D" id="1.10.10.10">
    <property type="entry name" value="Winged helix-like DNA-binding domain superfamily/Winged helix DNA-binding domain"/>
    <property type="match status" value="1"/>
</dbReference>
<protein>
    <submittedName>
        <fullName evidence="7">RNA polymerase sigma factor</fullName>
    </submittedName>
</protein>
<evidence type="ECO:0000256" key="3">
    <source>
        <dbReference type="ARBA" id="ARBA00023125"/>
    </source>
</evidence>
<reference evidence="7" key="1">
    <citation type="submission" date="2019-11" db="EMBL/GenBank/DDBJ databases">
        <authorList>
            <person name="Feng L."/>
        </authorList>
    </citation>
    <scope>NUCLEOTIDE SEQUENCE</scope>
    <source>
        <strain evidence="7">AcaccaeLFYP115</strain>
    </source>
</reference>
<dbReference type="GO" id="GO:0016987">
    <property type="term" value="F:sigma factor activity"/>
    <property type="evidence" value="ECO:0007669"/>
    <property type="project" value="UniProtKB-KW"/>
</dbReference>
<dbReference type="Pfam" id="PF08281">
    <property type="entry name" value="Sigma70_r4_2"/>
    <property type="match status" value="1"/>
</dbReference>
<dbReference type="GO" id="GO:0003677">
    <property type="term" value="F:DNA binding"/>
    <property type="evidence" value="ECO:0007669"/>
    <property type="project" value="UniProtKB-KW"/>
</dbReference>
<dbReference type="Pfam" id="PF12645">
    <property type="entry name" value="HTH_16"/>
    <property type="match status" value="1"/>
</dbReference>
<dbReference type="AlphaFoldDB" id="A0A6N2V5E7"/>